<dbReference type="Gene3D" id="1.10.760.10">
    <property type="entry name" value="Cytochrome c-like domain"/>
    <property type="match status" value="1"/>
</dbReference>
<evidence type="ECO:0000256" key="1">
    <source>
        <dbReference type="SAM" id="MobiDB-lite"/>
    </source>
</evidence>
<dbReference type="OrthoDB" id="9796294at2"/>
<dbReference type="InterPro" id="IPR036909">
    <property type="entry name" value="Cyt_c-like_dom_sf"/>
</dbReference>
<sequence length="126" mass="13994">MKAEEMLGLALALATCFTAAHAQQTVSPTRGELLYNNHCIECHSTQMHWRERRQARDWTTLLGQVQRWQATAGLQWSDADVAEVARHLNSTIYRFAPPSRTQQLGSKGGDAVATAAPGHITERKIP</sequence>
<proteinExistence type="predicted"/>
<feature type="chain" id="PRO_5022104362" evidence="2">
    <location>
        <begin position="23"/>
        <end position="126"/>
    </location>
</feature>
<evidence type="ECO:0000256" key="2">
    <source>
        <dbReference type="SAM" id="SignalP"/>
    </source>
</evidence>
<dbReference type="EMBL" id="VOBQ01000003">
    <property type="protein sequence ID" value="TWO72707.1"/>
    <property type="molecule type" value="Genomic_DNA"/>
</dbReference>
<feature type="signal peptide" evidence="2">
    <location>
        <begin position="1"/>
        <end position="22"/>
    </location>
</feature>
<dbReference type="GO" id="GO:0020037">
    <property type="term" value="F:heme binding"/>
    <property type="evidence" value="ECO:0007669"/>
    <property type="project" value="InterPro"/>
</dbReference>
<dbReference type="AlphaFoldDB" id="A0A562ZWG8"/>
<dbReference type="GO" id="GO:0009055">
    <property type="term" value="F:electron transfer activity"/>
    <property type="evidence" value="ECO:0007669"/>
    <property type="project" value="InterPro"/>
</dbReference>
<dbReference type="Proteomes" id="UP000318199">
    <property type="component" value="Unassembled WGS sequence"/>
</dbReference>
<evidence type="ECO:0000313" key="4">
    <source>
        <dbReference type="Proteomes" id="UP000318199"/>
    </source>
</evidence>
<comment type="caution">
    <text evidence="3">The sequence shown here is derived from an EMBL/GenBank/DDBJ whole genome shotgun (WGS) entry which is preliminary data.</text>
</comment>
<name>A0A562ZWG8_9BURK</name>
<gene>
    <name evidence="3" type="ORF">FN976_04035</name>
</gene>
<keyword evidence="2" id="KW-0732">Signal</keyword>
<feature type="region of interest" description="Disordered" evidence="1">
    <location>
        <begin position="99"/>
        <end position="126"/>
    </location>
</feature>
<protein>
    <submittedName>
        <fullName evidence="3">Cytochrome C</fullName>
    </submittedName>
</protein>
<keyword evidence="4" id="KW-1185">Reference proteome</keyword>
<accession>A0A562ZWG8</accession>
<organism evidence="3 4">
    <name type="scientific">Caenimonas sedimenti</name>
    <dbReference type="NCBI Taxonomy" id="2596921"/>
    <lineage>
        <taxon>Bacteria</taxon>
        <taxon>Pseudomonadati</taxon>
        <taxon>Pseudomonadota</taxon>
        <taxon>Betaproteobacteria</taxon>
        <taxon>Burkholderiales</taxon>
        <taxon>Comamonadaceae</taxon>
        <taxon>Caenimonas</taxon>
    </lineage>
</organism>
<dbReference type="SUPFAM" id="SSF46626">
    <property type="entry name" value="Cytochrome c"/>
    <property type="match status" value="1"/>
</dbReference>
<reference evidence="3 4" key="1">
    <citation type="submission" date="2019-07" db="EMBL/GenBank/DDBJ databases">
        <title>Caenimonas sedimenti sp. nov., isolated from activated sludge.</title>
        <authorList>
            <person name="Xu J."/>
        </authorList>
    </citation>
    <scope>NUCLEOTIDE SEQUENCE [LARGE SCALE GENOMIC DNA]</scope>
    <source>
        <strain evidence="3 4">HX-9-20</strain>
    </source>
</reference>
<evidence type="ECO:0000313" key="3">
    <source>
        <dbReference type="EMBL" id="TWO72707.1"/>
    </source>
</evidence>
<dbReference type="RefSeq" id="WP_145891224.1">
    <property type="nucleotide sequence ID" value="NZ_VOBQ01000003.1"/>
</dbReference>